<gene>
    <name evidence="1" type="ORF">EDD31_0516</name>
</gene>
<reference evidence="1 2" key="1">
    <citation type="submission" date="2018-11" db="EMBL/GenBank/DDBJ databases">
        <title>Sequencing the genomes of 1000 actinobacteria strains.</title>
        <authorList>
            <person name="Klenk H.-P."/>
        </authorList>
    </citation>
    <scope>NUCLEOTIDE SEQUENCE [LARGE SCALE GENOMIC DNA]</scope>
    <source>
        <strain evidence="1 2">DSM 11294</strain>
    </source>
</reference>
<evidence type="ECO:0000313" key="1">
    <source>
        <dbReference type="EMBL" id="ROR72168.1"/>
    </source>
</evidence>
<sequence length="223" mass="24229">MLPSARPRSWTFEGRIAGWGTASGRRFVLGTWRNSPLGSFTDVMVEQPDGERILLAPHAEIADFVASTYTFDRTVLAPVLLRRTDADGNSLPDSAATMPGERWSIEAGPLTARVTLGSRTVLGWLLRGVPRRLASAPAFTHLTDPVARVLFRGVRTRGTAGGGRQEYYGATDLRRLVSAATLWDGESLGPLRPLSPPVRFGFGSAPRRPSVTDLVTTVREYAP</sequence>
<organism evidence="1 2">
    <name type="scientific">Bogoriella caseilytica</name>
    <dbReference type="NCBI Taxonomy" id="56055"/>
    <lineage>
        <taxon>Bacteria</taxon>
        <taxon>Bacillati</taxon>
        <taxon>Actinomycetota</taxon>
        <taxon>Actinomycetes</taxon>
        <taxon>Micrococcales</taxon>
        <taxon>Bogoriellaceae</taxon>
        <taxon>Bogoriella</taxon>
    </lineage>
</organism>
<protein>
    <submittedName>
        <fullName evidence="1">Uncharacterized protein</fullName>
    </submittedName>
</protein>
<dbReference type="AlphaFoldDB" id="A0A3N2BAE8"/>
<accession>A0A3N2BAE8</accession>
<comment type="caution">
    <text evidence="1">The sequence shown here is derived from an EMBL/GenBank/DDBJ whole genome shotgun (WGS) entry which is preliminary data.</text>
</comment>
<dbReference type="RefSeq" id="WP_123302773.1">
    <property type="nucleotide sequence ID" value="NZ_RKHK01000001.1"/>
</dbReference>
<dbReference type="Proteomes" id="UP000280668">
    <property type="component" value="Unassembled WGS sequence"/>
</dbReference>
<dbReference type="EMBL" id="RKHK01000001">
    <property type="protein sequence ID" value="ROR72168.1"/>
    <property type="molecule type" value="Genomic_DNA"/>
</dbReference>
<proteinExistence type="predicted"/>
<evidence type="ECO:0000313" key="2">
    <source>
        <dbReference type="Proteomes" id="UP000280668"/>
    </source>
</evidence>
<keyword evidence="2" id="KW-1185">Reference proteome</keyword>
<dbReference type="OrthoDB" id="3571220at2"/>
<name>A0A3N2BAE8_9MICO</name>